<evidence type="ECO:0000313" key="13">
    <source>
        <dbReference type="EMBL" id="GIY55206.1"/>
    </source>
</evidence>
<keyword evidence="14" id="KW-1185">Reference proteome</keyword>
<comment type="subcellular location">
    <subcellularLocation>
        <location evidence="1">Membrane</location>
        <topology evidence="1">Multi-pass membrane protein</topology>
    </subcellularLocation>
</comment>
<dbReference type="Pfam" id="PF00858">
    <property type="entry name" value="ASC"/>
    <property type="match status" value="1"/>
</dbReference>
<evidence type="ECO:0000256" key="1">
    <source>
        <dbReference type="ARBA" id="ARBA00004141"/>
    </source>
</evidence>
<gene>
    <name evidence="13" type="primary">AVEN_235582_1</name>
    <name evidence="13" type="ORF">CDAR_172981</name>
</gene>
<comment type="similarity">
    <text evidence="2 12">Belongs to the amiloride-sensitive sodium channel (TC 1.A.6) family.</text>
</comment>
<evidence type="ECO:0000313" key="14">
    <source>
        <dbReference type="Proteomes" id="UP001054837"/>
    </source>
</evidence>
<evidence type="ECO:0000256" key="4">
    <source>
        <dbReference type="ARBA" id="ARBA00022461"/>
    </source>
</evidence>
<keyword evidence="8 12" id="KW-0406">Ion transport</keyword>
<comment type="caution">
    <text evidence="13">The sequence shown here is derived from an EMBL/GenBank/DDBJ whole genome shotgun (WGS) entry which is preliminary data.</text>
</comment>
<keyword evidence="11 12" id="KW-0407">Ion channel</keyword>
<evidence type="ECO:0000256" key="9">
    <source>
        <dbReference type="ARBA" id="ARBA00023136"/>
    </source>
</evidence>
<dbReference type="AlphaFoldDB" id="A0AAV4UBT2"/>
<dbReference type="EMBL" id="BPLQ01011066">
    <property type="protein sequence ID" value="GIY55206.1"/>
    <property type="molecule type" value="Genomic_DNA"/>
</dbReference>
<proteinExistence type="inferred from homology"/>
<keyword evidence="10 12" id="KW-0739">Sodium transport</keyword>
<organism evidence="13 14">
    <name type="scientific">Caerostris darwini</name>
    <dbReference type="NCBI Taxonomy" id="1538125"/>
    <lineage>
        <taxon>Eukaryota</taxon>
        <taxon>Metazoa</taxon>
        <taxon>Ecdysozoa</taxon>
        <taxon>Arthropoda</taxon>
        <taxon>Chelicerata</taxon>
        <taxon>Arachnida</taxon>
        <taxon>Araneae</taxon>
        <taxon>Araneomorphae</taxon>
        <taxon>Entelegynae</taxon>
        <taxon>Araneoidea</taxon>
        <taxon>Araneidae</taxon>
        <taxon>Caerostris</taxon>
    </lineage>
</organism>
<keyword evidence="3 12" id="KW-0813">Transport</keyword>
<evidence type="ECO:0000256" key="6">
    <source>
        <dbReference type="ARBA" id="ARBA00022989"/>
    </source>
</evidence>
<keyword evidence="5 12" id="KW-0812">Transmembrane</keyword>
<evidence type="ECO:0000256" key="3">
    <source>
        <dbReference type="ARBA" id="ARBA00022448"/>
    </source>
</evidence>
<dbReference type="InterPro" id="IPR001873">
    <property type="entry name" value="ENaC"/>
</dbReference>
<name>A0AAV4UBT2_9ARAC</name>
<reference evidence="13 14" key="1">
    <citation type="submission" date="2021-06" db="EMBL/GenBank/DDBJ databases">
        <title>Caerostris darwini draft genome.</title>
        <authorList>
            <person name="Kono N."/>
            <person name="Arakawa K."/>
        </authorList>
    </citation>
    <scope>NUCLEOTIDE SEQUENCE [LARGE SCALE GENOMIC DNA]</scope>
</reference>
<evidence type="ECO:0000256" key="5">
    <source>
        <dbReference type="ARBA" id="ARBA00022692"/>
    </source>
</evidence>
<evidence type="ECO:0000256" key="2">
    <source>
        <dbReference type="ARBA" id="ARBA00007193"/>
    </source>
</evidence>
<keyword evidence="7" id="KW-0915">Sodium</keyword>
<keyword evidence="4 12" id="KW-0894">Sodium channel</keyword>
<evidence type="ECO:0000256" key="7">
    <source>
        <dbReference type="ARBA" id="ARBA00023053"/>
    </source>
</evidence>
<evidence type="ECO:0000256" key="12">
    <source>
        <dbReference type="RuleBase" id="RU000679"/>
    </source>
</evidence>
<protein>
    <submittedName>
        <fullName evidence="13">Uncharacterized protein</fullName>
    </submittedName>
</protein>
<evidence type="ECO:0000256" key="10">
    <source>
        <dbReference type="ARBA" id="ARBA00023201"/>
    </source>
</evidence>
<evidence type="ECO:0000256" key="11">
    <source>
        <dbReference type="ARBA" id="ARBA00023303"/>
    </source>
</evidence>
<dbReference type="Proteomes" id="UP001054837">
    <property type="component" value="Unassembled WGS sequence"/>
</dbReference>
<sequence>MLSPYSLSIHSPVVPESPLSSGKALTLGKQYKVSIRLEEEHLLPHPYATNCTDYDALWRKNDKTGPRSQQMCIYMCLRKYNKQCSGCEGQEMMHEDKHRLCKNQAVEFALRVEKLIQIVFPNANITIQKESNMAHDLVWWQPIVFCCPVPFLDCGNNDDLAWRQPIVFLLSDSFLVLW</sequence>
<dbReference type="GO" id="GO:0016020">
    <property type="term" value="C:membrane"/>
    <property type="evidence" value="ECO:0007669"/>
    <property type="project" value="UniProtKB-SubCell"/>
</dbReference>
<keyword evidence="6" id="KW-1133">Transmembrane helix</keyword>
<evidence type="ECO:0000256" key="8">
    <source>
        <dbReference type="ARBA" id="ARBA00023065"/>
    </source>
</evidence>
<accession>A0AAV4UBT2</accession>
<keyword evidence="9" id="KW-0472">Membrane</keyword>
<dbReference type="GO" id="GO:0005272">
    <property type="term" value="F:sodium channel activity"/>
    <property type="evidence" value="ECO:0007669"/>
    <property type="project" value="UniProtKB-KW"/>
</dbReference>